<keyword evidence="11" id="KW-0418">Kinase</keyword>
<dbReference type="Gene3D" id="2.60.40.10">
    <property type="entry name" value="Immunoglobulins"/>
    <property type="match status" value="1"/>
</dbReference>
<keyword evidence="4" id="KW-0805">Transcription regulation</keyword>
<evidence type="ECO:0000256" key="1">
    <source>
        <dbReference type="ARBA" id="ARBA00000085"/>
    </source>
</evidence>
<evidence type="ECO:0000256" key="6">
    <source>
        <dbReference type="PROSITE-ProRule" id="PRU00169"/>
    </source>
</evidence>
<dbReference type="GO" id="GO:0000155">
    <property type="term" value="F:phosphorelay sensor kinase activity"/>
    <property type="evidence" value="ECO:0007669"/>
    <property type="project" value="InterPro"/>
</dbReference>
<dbReference type="Pfam" id="PF00072">
    <property type="entry name" value="Response_reg"/>
    <property type="match status" value="1"/>
</dbReference>
<keyword evidence="5" id="KW-0804">Transcription</keyword>
<accession>A0A120A370</accession>
<dbReference type="SUPFAM" id="SSF47384">
    <property type="entry name" value="Homodimeric domain of signal transducing histidine kinase"/>
    <property type="match status" value="1"/>
</dbReference>
<dbReference type="PROSITE" id="PS50109">
    <property type="entry name" value="HIS_KIN"/>
    <property type="match status" value="1"/>
</dbReference>
<dbReference type="GO" id="GO:0003700">
    <property type="term" value="F:DNA-binding transcription factor activity"/>
    <property type="evidence" value="ECO:0007669"/>
    <property type="project" value="InterPro"/>
</dbReference>
<evidence type="ECO:0000256" key="7">
    <source>
        <dbReference type="SAM" id="Phobius"/>
    </source>
</evidence>
<dbReference type="SMART" id="SM00388">
    <property type="entry name" value="HisKA"/>
    <property type="match status" value="1"/>
</dbReference>
<dbReference type="Gene3D" id="3.30.565.10">
    <property type="entry name" value="Histidine kinase-like ATPase, C-terminal domain"/>
    <property type="match status" value="1"/>
</dbReference>
<dbReference type="InterPro" id="IPR005467">
    <property type="entry name" value="His_kinase_dom"/>
</dbReference>
<comment type="catalytic activity">
    <reaction evidence="1">
        <text>ATP + protein L-histidine = ADP + protein N-phospho-L-histidine.</text>
        <dbReference type="EC" id="2.7.13.3"/>
    </reaction>
</comment>
<feature type="domain" description="HTH araC/xylS-type" evidence="8">
    <location>
        <begin position="1218"/>
        <end position="1317"/>
    </location>
</feature>
<dbReference type="InterPro" id="IPR011006">
    <property type="entry name" value="CheY-like_superfamily"/>
</dbReference>
<keyword evidence="7" id="KW-0812">Transmembrane</keyword>
<dbReference type="SUPFAM" id="SSF46689">
    <property type="entry name" value="Homeodomain-like"/>
    <property type="match status" value="2"/>
</dbReference>
<proteinExistence type="predicted"/>
<dbReference type="STRING" id="46506.AA415_01196"/>
<gene>
    <name evidence="11" type="primary">todS_4</name>
    <name evidence="11" type="ORF">AA415_01196</name>
</gene>
<dbReference type="PRINTS" id="PR00344">
    <property type="entry name" value="BCTRLSENSOR"/>
</dbReference>
<dbReference type="InterPro" id="IPR011047">
    <property type="entry name" value="Quinoprotein_ADH-like_sf"/>
</dbReference>
<dbReference type="CDD" id="cd17574">
    <property type="entry name" value="REC_OmpR"/>
    <property type="match status" value="1"/>
</dbReference>
<dbReference type="Gene3D" id="2.130.10.10">
    <property type="entry name" value="YVTN repeat-like/Quinoprotein amine dehydrogenase"/>
    <property type="match status" value="2"/>
</dbReference>
<dbReference type="Gene3D" id="1.10.10.60">
    <property type="entry name" value="Homeodomain-like"/>
    <property type="match status" value="2"/>
</dbReference>
<comment type="caution">
    <text evidence="11">The sequence shown here is derived from an EMBL/GenBank/DDBJ whole genome shotgun (WGS) entry which is preliminary data.</text>
</comment>
<dbReference type="InterPro" id="IPR011110">
    <property type="entry name" value="Reg_prop"/>
</dbReference>
<dbReference type="InterPro" id="IPR036097">
    <property type="entry name" value="HisK_dim/P_sf"/>
</dbReference>
<dbReference type="Gene3D" id="3.40.50.2300">
    <property type="match status" value="1"/>
</dbReference>
<dbReference type="SMART" id="SM00342">
    <property type="entry name" value="HTH_ARAC"/>
    <property type="match status" value="1"/>
</dbReference>
<dbReference type="PATRIC" id="fig|46506.5.peg.1278"/>
<dbReference type="PROSITE" id="PS50110">
    <property type="entry name" value="RESPONSE_REGULATORY"/>
    <property type="match status" value="1"/>
</dbReference>
<dbReference type="InterPro" id="IPR036890">
    <property type="entry name" value="HATPase_C_sf"/>
</dbReference>
<evidence type="ECO:0000259" key="9">
    <source>
        <dbReference type="PROSITE" id="PS50109"/>
    </source>
</evidence>
<dbReference type="CDD" id="cd00082">
    <property type="entry name" value="HisKA"/>
    <property type="match status" value="1"/>
</dbReference>
<dbReference type="SUPFAM" id="SSF52172">
    <property type="entry name" value="CheY-like"/>
    <property type="match status" value="1"/>
</dbReference>
<dbReference type="InterPro" id="IPR003661">
    <property type="entry name" value="HisK_dim/P_dom"/>
</dbReference>
<evidence type="ECO:0000256" key="5">
    <source>
        <dbReference type="ARBA" id="ARBA00023163"/>
    </source>
</evidence>
<name>A0A120A370_BACSE</name>
<organism evidence="11 12">
    <name type="scientific">Bacteroides stercoris</name>
    <dbReference type="NCBI Taxonomy" id="46506"/>
    <lineage>
        <taxon>Bacteria</taxon>
        <taxon>Pseudomonadati</taxon>
        <taxon>Bacteroidota</taxon>
        <taxon>Bacteroidia</taxon>
        <taxon>Bacteroidales</taxon>
        <taxon>Bacteroidaceae</taxon>
        <taxon>Bacteroides</taxon>
    </lineage>
</organism>
<keyword evidence="11" id="KW-0808">Transferase</keyword>
<dbReference type="InterPro" id="IPR003594">
    <property type="entry name" value="HATPase_dom"/>
</dbReference>
<dbReference type="RefSeq" id="WP_060385560.1">
    <property type="nucleotide sequence ID" value="NZ_LRGC01000004.1"/>
</dbReference>
<dbReference type="InterPro" id="IPR009057">
    <property type="entry name" value="Homeodomain-like_sf"/>
</dbReference>
<keyword evidence="12" id="KW-1185">Reference proteome</keyword>
<dbReference type="InterPro" id="IPR015943">
    <property type="entry name" value="WD40/YVTN_repeat-like_dom_sf"/>
</dbReference>
<dbReference type="Gene3D" id="1.10.287.130">
    <property type="match status" value="1"/>
</dbReference>
<dbReference type="SMART" id="SM00387">
    <property type="entry name" value="HATPase_c"/>
    <property type="match status" value="1"/>
</dbReference>
<dbReference type="InterPro" id="IPR001789">
    <property type="entry name" value="Sig_transdc_resp-reg_receiver"/>
</dbReference>
<dbReference type="InterPro" id="IPR011123">
    <property type="entry name" value="Y_Y_Y"/>
</dbReference>
<dbReference type="Proteomes" id="UP000056419">
    <property type="component" value="Unassembled WGS sequence"/>
</dbReference>
<dbReference type="Pfam" id="PF02518">
    <property type="entry name" value="HATPase_c"/>
    <property type="match status" value="1"/>
</dbReference>
<dbReference type="InterPro" id="IPR018060">
    <property type="entry name" value="HTH_AraC"/>
</dbReference>
<dbReference type="Pfam" id="PF07494">
    <property type="entry name" value="Reg_prop"/>
    <property type="match status" value="2"/>
</dbReference>
<feature type="domain" description="Histidine kinase" evidence="9">
    <location>
        <begin position="821"/>
        <end position="1038"/>
    </location>
</feature>
<evidence type="ECO:0000313" key="12">
    <source>
        <dbReference type="Proteomes" id="UP000056419"/>
    </source>
</evidence>
<feature type="modified residue" description="4-aspartylphosphate" evidence="6">
    <location>
        <position position="1117"/>
    </location>
</feature>
<feature type="transmembrane region" description="Helical" evidence="7">
    <location>
        <begin position="761"/>
        <end position="784"/>
    </location>
</feature>
<dbReference type="Pfam" id="PF00512">
    <property type="entry name" value="HisKA"/>
    <property type="match status" value="1"/>
</dbReference>
<sequence>MKTSLFTQIIHFLLILFFTSENLYASNVVRYISNINGLTNNSVNCILEDSENTMWIGTWDGLNAYNGREITTFRYSKSDPNSISNNIIRQIIEKENCLWIATDNGINRLDKQTYQITRYYLRKDNKIPYQEKSFILAQSAGSEIVCFVKGVGFFIYDDSIDEFNFVKTDFVTEVKDFSIDKLDNLLFLLEDGTIAHISYRQFIKEGKKDKLLSIGMDGPVNSLFQSGGRFVLNGKNRLFILNHDFTVSHSIRLSISKPVSQVLLSGDVMYISFIEGGCILYDLKSDTHTYLDELPNQLSVFTLYLGSQNILWIGTDGQGLIQFYHYDSLFQTIHTTHPVRCFCEDTIGNILVGTKGNGIKLLNPDTKTIRDYLDESQGLISNSVYALRKNRANDIFIGTEGVGINILDAVTGRLNRLDIPDKYPMFKAVYNIFFTNNDSLMWIGTSGYGLIKMEISKEQGRYRVKGFRQYNSSDKSISLSNDVVYAIASDPENQALWFGTRGGGLHWINLKNNAIKTLEDIDSRILLTNSDILCLFQDHSDTWIGTSYGLNKLQGCNNDFTLTKYVDGTLTNKTVHGILKDSKNNIWISTNQGLSCLNITNGKIDNYTLNDGLQNDEFSDGAFLKDRRNYLYFGGVSGLNYFNPQNIHKRDFNPLLTLNTLKIYNTLQDINKRIEKGILKLGYEERFVSFNFIAKDFINNENCEYAYRLKNHSDDWVEMGNNPSLIFTHLPSGNYHLEVKCTNGDRVWGNHIYRLTIKVGYPWWLSVPALTIYGVLIVIIFCIVKSVVKNRIRLSRQVLIARVEREHEQKNYESKLNFFTNVAHEFFTPLTLIYTPAQHLLEQYGFDENTRKYLQIIKNNAERMQKLISELMEFRKASGNMSLHPKYIDVKTLVEYASDNYIDILRDNKIDFKIVMQNVAKIYSDSNALEKIIFNLLSNAFKYTPRNGYIKVMLSQDDPDSTLHLLIRNSGKGLTEQQMAEVFDKYKIFDVAKFGNSVSNGIGLNLTKQLVELLGGEISVSSELGKYVEFSVMIPSLSSDSLQVSALDEDDTVPQEEVKAELSKIHKEIVVLVVEDEKNICELLCDILFEYTVRVTRDGIEALSEIEHNHPDIIISDIMMPNMDGLTLINKLKSELKTSYIPIIGVSAKASVEDQINAFKHGADAYITKPFHPKQIISTIENLLSRQTLLKDYFNSSLSSIKVRNGIVLHPEDEELIHTVTDFIQSNIDDESLSPSTIADFVGVSKATLYRKFKEIMDKTPSEFIRSIRLEHAAKLLRTTRLTVSEIMFKCGFSNKSYFYREFFKQYGGSPKEYRSQ</sequence>
<keyword evidence="7" id="KW-0472">Membrane</keyword>
<dbReference type="EMBL" id="LRGC01000004">
    <property type="protein sequence ID" value="KWR56126.1"/>
    <property type="molecule type" value="Genomic_DNA"/>
</dbReference>
<evidence type="ECO:0000259" key="10">
    <source>
        <dbReference type="PROSITE" id="PS50110"/>
    </source>
</evidence>
<dbReference type="SUPFAM" id="SSF63829">
    <property type="entry name" value="Calcium-dependent phosphotriesterase"/>
    <property type="match status" value="1"/>
</dbReference>
<dbReference type="PANTHER" id="PTHR43547:SF2">
    <property type="entry name" value="HYBRID SIGNAL TRANSDUCTION HISTIDINE KINASE C"/>
    <property type="match status" value="1"/>
</dbReference>
<evidence type="ECO:0000259" key="8">
    <source>
        <dbReference type="PROSITE" id="PS01124"/>
    </source>
</evidence>
<feature type="domain" description="Response regulatory" evidence="10">
    <location>
        <begin position="1070"/>
        <end position="1184"/>
    </location>
</feature>
<dbReference type="SUPFAM" id="SSF50998">
    <property type="entry name" value="Quinoprotein alcohol dehydrogenase-like"/>
    <property type="match status" value="1"/>
</dbReference>
<evidence type="ECO:0000256" key="3">
    <source>
        <dbReference type="ARBA" id="ARBA00022553"/>
    </source>
</evidence>
<evidence type="ECO:0000256" key="2">
    <source>
        <dbReference type="ARBA" id="ARBA00012438"/>
    </source>
</evidence>
<dbReference type="EC" id="2.7.13.3" evidence="2"/>
<dbReference type="InterPro" id="IPR013783">
    <property type="entry name" value="Ig-like_fold"/>
</dbReference>
<evidence type="ECO:0000313" key="11">
    <source>
        <dbReference type="EMBL" id="KWR56126.1"/>
    </source>
</evidence>
<dbReference type="Pfam" id="PF12833">
    <property type="entry name" value="HTH_18"/>
    <property type="match status" value="1"/>
</dbReference>
<dbReference type="SUPFAM" id="SSF55874">
    <property type="entry name" value="ATPase domain of HSP90 chaperone/DNA topoisomerase II/histidine kinase"/>
    <property type="match status" value="1"/>
</dbReference>
<dbReference type="PANTHER" id="PTHR43547">
    <property type="entry name" value="TWO-COMPONENT HISTIDINE KINASE"/>
    <property type="match status" value="1"/>
</dbReference>
<dbReference type="GO" id="GO:0043565">
    <property type="term" value="F:sequence-specific DNA binding"/>
    <property type="evidence" value="ECO:0007669"/>
    <property type="project" value="InterPro"/>
</dbReference>
<protein>
    <recommendedName>
        <fullName evidence="2">histidine kinase</fullName>
        <ecNumber evidence="2">2.7.13.3</ecNumber>
    </recommendedName>
</protein>
<dbReference type="SMART" id="SM00448">
    <property type="entry name" value="REC"/>
    <property type="match status" value="1"/>
</dbReference>
<keyword evidence="7" id="KW-1133">Transmembrane helix</keyword>
<dbReference type="PROSITE" id="PS01124">
    <property type="entry name" value="HTH_ARAC_FAMILY_2"/>
    <property type="match status" value="1"/>
</dbReference>
<evidence type="ECO:0000256" key="4">
    <source>
        <dbReference type="ARBA" id="ARBA00023015"/>
    </source>
</evidence>
<keyword evidence="3 6" id="KW-0597">Phosphoprotein</keyword>
<dbReference type="Pfam" id="PF07495">
    <property type="entry name" value="Y_Y_Y"/>
    <property type="match status" value="1"/>
</dbReference>
<reference evidence="11 12" key="1">
    <citation type="journal article" date="2016" name="BMC Genomics">
        <title>Type VI secretion systems of human gut Bacteroidales segregate into three genetic architectures, two of which are contained on mobile genetic elements.</title>
        <authorList>
            <person name="Coyne M.J."/>
            <person name="Roelofs K.G."/>
            <person name="Comstock L.E."/>
        </authorList>
    </citation>
    <scope>NUCLEOTIDE SEQUENCE [LARGE SCALE GENOMIC DNA]</scope>
    <source>
        <strain evidence="11 12">CL09T03C01</strain>
    </source>
</reference>
<dbReference type="InterPro" id="IPR004358">
    <property type="entry name" value="Sig_transdc_His_kin-like_C"/>
</dbReference>